<dbReference type="InterPro" id="IPR036396">
    <property type="entry name" value="Cyt_P450_sf"/>
</dbReference>
<dbReference type="FunFam" id="1.10.630.10:FF:000207">
    <property type="entry name" value="Putative cytochrome P450 superfamily protein"/>
    <property type="match status" value="1"/>
</dbReference>
<keyword evidence="5" id="KW-1185">Reference proteome</keyword>
<evidence type="ECO:0000256" key="2">
    <source>
        <dbReference type="RuleBase" id="RU000461"/>
    </source>
</evidence>
<reference evidence="4 5" key="1">
    <citation type="submission" date="2024-11" db="EMBL/GenBank/DDBJ databases">
        <title>Chromosome-level genome assembly of Eucalyptus globulus Labill. provides insights into its genome evolution.</title>
        <authorList>
            <person name="Li X."/>
        </authorList>
    </citation>
    <scope>NUCLEOTIDE SEQUENCE [LARGE SCALE GENOMIC DNA]</scope>
    <source>
        <strain evidence="4">CL2024</strain>
        <tissue evidence="4">Fresh tender leaves</tissue>
    </source>
</reference>
<gene>
    <name evidence="4" type="ORF">ACJRO7_016963</name>
</gene>
<dbReference type="Proteomes" id="UP001634007">
    <property type="component" value="Unassembled WGS sequence"/>
</dbReference>
<feature type="binding site" description="axial binding residue" evidence="1">
    <location>
        <position position="526"/>
    </location>
    <ligand>
        <name>heme</name>
        <dbReference type="ChEBI" id="CHEBI:30413"/>
    </ligand>
    <ligandPart>
        <name>Fe</name>
        <dbReference type="ChEBI" id="CHEBI:18248"/>
    </ligandPart>
</feature>
<keyword evidence="2" id="KW-0503">Monooxygenase</keyword>
<evidence type="ECO:0000256" key="3">
    <source>
        <dbReference type="SAM" id="Phobius"/>
    </source>
</evidence>
<keyword evidence="1 2" id="KW-0408">Iron</keyword>
<comment type="similarity">
    <text evidence="2">Belongs to the cytochrome P450 family.</text>
</comment>
<name>A0ABD3KPV2_EUCGL</name>
<dbReference type="SUPFAM" id="SSF48264">
    <property type="entry name" value="Cytochrome P450"/>
    <property type="match status" value="1"/>
</dbReference>
<dbReference type="Gene3D" id="1.10.630.10">
    <property type="entry name" value="Cytochrome P450"/>
    <property type="match status" value="1"/>
</dbReference>
<evidence type="ECO:0008006" key="6">
    <source>
        <dbReference type="Google" id="ProtNLM"/>
    </source>
</evidence>
<sequence length="590" mass="66296">MLTETTQFLNQNILNYLSETKPYLQRPSVVSRNFLILAQTVLFPSSQAEMSNADSGGAWLWLWHAKEENDAISRAAATLLVIAIAALSFFSLFRRRNHMVAPLPPGPRGVPFFGYLPFLGTNLHLKFAELAKTYGPIYKLRLGSKLYVVVNSPSLAKEIVRDQDMNFANRDPNIAGAIASYGGRDIAFSSQGPYWRNLRKLFVRQLMSNTSLDACYGLRRQEVRKALSDLYRKPGVPVDIGKLALLILVNMVMGMLWGGTLQGEKGEAVASEFREVVAKMMVLLGSPNVSDFFPALAWLDLQGVERDIKRVHQWLDGFVQPIIDCATKGTTSELFKQKEGEPKCNEQKKDFLQIFLDMEINLEDNQSPVDKNVALKAILMDILIGGTDTTSTTVEWVMAELLQNRNVMNKVIHELTEVVGEDEMVEEHHLPKLKYLDAVIKEAFRLHPALPLLVPRTPNASCVVGGYMIPKGSNVFLNMGSIHRDPKIWDEPLEFRPERFLEGPSTYDFSGNNFAYMPFGSGRRVCAGLALAERMLPYVLASLLHSFKWEIPPGFELDLLDKFGIVVKKMKPLVAIPTPRLSTPELYMSR</sequence>
<dbReference type="GO" id="GO:0004497">
    <property type="term" value="F:monooxygenase activity"/>
    <property type="evidence" value="ECO:0007669"/>
    <property type="project" value="UniProtKB-KW"/>
</dbReference>
<keyword evidence="3" id="KW-0472">Membrane</keyword>
<dbReference type="AlphaFoldDB" id="A0ABD3KPV2"/>
<organism evidence="4 5">
    <name type="scientific">Eucalyptus globulus</name>
    <name type="common">Tasmanian blue gum</name>
    <dbReference type="NCBI Taxonomy" id="34317"/>
    <lineage>
        <taxon>Eukaryota</taxon>
        <taxon>Viridiplantae</taxon>
        <taxon>Streptophyta</taxon>
        <taxon>Embryophyta</taxon>
        <taxon>Tracheophyta</taxon>
        <taxon>Spermatophyta</taxon>
        <taxon>Magnoliopsida</taxon>
        <taxon>eudicotyledons</taxon>
        <taxon>Gunneridae</taxon>
        <taxon>Pentapetalae</taxon>
        <taxon>rosids</taxon>
        <taxon>malvids</taxon>
        <taxon>Myrtales</taxon>
        <taxon>Myrtaceae</taxon>
        <taxon>Myrtoideae</taxon>
        <taxon>Eucalypteae</taxon>
        <taxon>Eucalyptus</taxon>
    </lineage>
</organism>
<evidence type="ECO:0000256" key="1">
    <source>
        <dbReference type="PIRSR" id="PIRSR602401-1"/>
    </source>
</evidence>
<dbReference type="InterPro" id="IPR001128">
    <property type="entry name" value="Cyt_P450"/>
</dbReference>
<comment type="caution">
    <text evidence="4">The sequence shown here is derived from an EMBL/GenBank/DDBJ whole genome shotgun (WGS) entry which is preliminary data.</text>
</comment>
<evidence type="ECO:0000313" key="5">
    <source>
        <dbReference type="Proteomes" id="UP001634007"/>
    </source>
</evidence>
<dbReference type="PRINTS" id="PR00385">
    <property type="entry name" value="P450"/>
</dbReference>
<feature type="transmembrane region" description="Helical" evidence="3">
    <location>
        <begin position="71"/>
        <end position="93"/>
    </location>
</feature>
<comment type="cofactor">
    <cofactor evidence="1">
        <name>heme</name>
        <dbReference type="ChEBI" id="CHEBI:30413"/>
    </cofactor>
</comment>
<dbReference type="PANTHER" id="PTHR47951:SF7">
    <property type="entry name" value="FLAVONOID 3',5'-HYDROXYLASE-LIKE ISOFORM X1"/>
    <property type="match status" value="1"/>
</dbReference>
<proteinExistence type="inferred from homology"/>
<evidence type="ECO:0000313" key="4">
    <source>
        <dbReference type="EMBL" id="KAL3741408.1"/>
    </source>
</evidence>
<keyword evidence="2" id="KW-0560">Oxidoreductase</keyword>
<dbReference type="EMBL" id="JBJKBG010000004">
    <property type="protein sequence ID" value="KAL3741408.1"/>
    <property type="molecule type" value="Genomic_DNA"/>
</dbReference>
<protein>
    <recommendedName>
        <fullName evidence="6">Cytochrome P450</fullName>
    </recommendedName>
</protein>
<accession>A0ABD3KPV2</accession>
<dbReference type="GO" id="GO:0046872">
    <property type="term" value="F:metal ion binding"/>
    <property type="evidence" value="ECO:0007669"/>
    <property type="project" value="UniProtKB-KW"/>
</dbReference>
<dbReference type="PANTHER" id="PTHR47951">
    <property type="entry name" value="OS08G0547900 PROTEIN"/>
    <property type="match status" value="1"/>
</dbReference>
<dbReference type="InterPro" id="IPR002401">
    <property type="entry name" value="Cyt_P450_E_grp-I"/>
</dbReference>
<keyword evidence="3" id="KW-0812">Transmembrane</keyword>
<dbReference type="InterPro" id="IPR017972">
    <property type="entry name" value="Cyt_P450_CS"/>
</dbReference>
<dbReference type="PROSITE" id="PS00086">
    <property type="entry name" value="CYTOCHROME_P450"/>
    <property type="match status" value="1"/>
</dbReference>
<keyword evidence="1 2" id="KW-0479">Metal-binding</keyword>
<dbReference type="PRINTS" id="PR00463">
    <property type="entry name" value="EP450I"/>
</dbReference>
<keyword evidence="1 2" id="KW-0349">Heme</keyword>
<dbReference type="Pfam" id="PF00067">
    <property type="entry name" value="p450"/>
    <property type="match status" value="1"/>
</dbReference>
<keyword evidence="3" id="KW-1133">Transmembrane helix</keyword>